<evidence type="ECO:0000256" key="8">
    <source>
        <dbReference type="RuleBase" id="RU362026"/>
    </source>
</evidence>
<dbReference type="Gene3D" id="3.40.50.150">
    <property type="entry name" value="Vaccinia Virus protein VP39"/>
    <property type="match status" value="1"/>
</dbReference>
<dbReference type="GO" id="GO:0008170">
    <property type="term" value="F:N-methyltransferase activity"/>
    <property type="evidence" value="ECO:0007669"/>
    <property type="project" value="InterPro"/>
</dbReference>
<dbReference type="OrthoDB" id="9800801at2"/>
<keyword evidence="12" id="KW-1185">Reference proteome</keyword>
<dbReference type="GO" id="GO:0032259">
    <property type="term" value="P:methylation"/>
    <property type="evidence" value="ECO:0007669"/>
    <property type="project" value="UniProtKB-KW"/>
</dbReference>
<dbReference type="Proteomes" id="UP000239480">
    <property type="component" value="Unassembled WGS sequence"/>
</dbReference>
<gene>
    <name evidence="11" type="ORF">CLV78_11225</name>
</gene>
<evidence type="ECO:0000256" key="3">
    <source>
        <dbReference type="ARBA" id="ARBA00022679"/>
    </source>
</evidence>
<evidence type="ECO:0000256" key="7">
    <source>
        <dbReference type="ARBA" id="ARBA00047942"/>
    </source>
</evidence>
<dbReference type="PANTHER" id="PTHR13370:SF3">
    <property type="entry name" value="TRNA (GUANINE(10)-N2)-METHYLTRANSFERASE HOMOLOG"/>
    <property type="match status" value="1"/>
</dbReference>
<evidence type="ECO:0000256" key="6">
    <source>
        <dbReference type="ARBA" id="ARBA00023125"/>
    </source>
</evidence>
<dbReference type="EMBL" id="PVTD01000012">
    <property type="protein sequence ID" value="PRY20652.1"/>
    <property type="molecule type" value="Genomic_DNA"/>
</dbReference>
<dbReference type="PROSITE" id="PS00092">
    <property type="entry name" value="N6_MTASE"/>
    <property type="match status" value="1"/>
</dbReference>
<dbReference type="PANTHER" id="PTHR13370">
    <property type="entry name" value="RNA METHYLASE-RELATED"/>
    <property type="match status" value="1"/>
</dbReference>
<comment type="similarity">
    <text evidence="1 8">Belongs to the N(4)/N(6)-methyltransferase family.</text>
</comment>
<dbReference type="InterPro" id="IPR002941">
    <property type="entry name" value="DNA_methylase_N4/N6"/>
</dbReference>
<evidence type="ECO:0000256" key="1">
    <source>
        <dbReference type="ARBA" id="ARBA00006594"/>
    </source>
</evidence>
<dbReference type="SUPFAM" id="SSF53335">
    <property type="entry name" value="S-adenosyl-L-methionine-dependent methyltransferases"/>
    <property type="match status" value="1"/>
</dbReference>
<evidence type="ECO:0000256" key="5">
    <source>
        <dbReference type="ARBA" id="ARBA00022705"/>
    </source>
</evidence>
<proteinExistence type="inferred from homology"/>
<organism evidence="11 12">
    <name type="scientific">Aliiruegeria haliotis</name>
    <dbReference type="NCBI Taxonomy" id="1280846"/>
    <lineage>
        <taxon>Bacteria</taxon>
        <taxon>Pseudomonadati</taxon>
        <taxon>Pseudomonadota</taxon>
        <taxon>Alphaproteobacteria</taxon>
        <taxon>Rhodobacterales</taxon>
        <taxon>Roseobacteraceae</taxon>
        <taxon>Aliiruegeria</taxon>
    </lineage>
</organism>
<dbReference type="GO" id="GO:0005737">
    <property type="term" value="C:cytoplasm"/>
    <property type="evidence" value="ECO:0007669"/>
    <property type="project" value="TreeGrafter"/>
</dbReference>
<keyword evidence="2 11" id="KW-0489">Methyltransferase</keyword>
<evidence type="ECO:0000259" key="10">
    <source>
        <dbReference type="Pfam" id="PF18755"/>
    </source>
</evidence>
<dbReference type="AlphaFoldDB" id="A0A2T0RHP8"/>
<dbReference type="InterPro" id="IPR001091">
    <property type="entry name" value="RM_Methyltransferase"/>
</dbReference>
<dbReference type="InterPro" id="IPR002052">
    <property type="entry name" value="DNA_methylase_N6_adenine_CS"/>
</dbReference>
<dbReference type="PRINTS" id="PR00508">
    <property type="entry name" value="S21N4MTFRASE"/>
</dbReference>
<dbReference type="GO" id="GO:0006260">
    <property type="term" value="P:DNA replication"/>
    <property type="evidence" value="ECO:0007669"/>
    <property type="project" value="UniProtKB-KW"/>
</dbReference>
<dbReference type="Pfam" id="PF18755">
    <property type="entry name" value="RAMA"/>
    <property type="match status" value="1"/>
</dbReference>
<feature type="domain" description="DNA methylase N-4/N-6" evidence="9">
    <location>
        <begin position="35"/>
        <end position="256"/>
    </location>
</feature>
<dbReference type="FunFam" id="3.40.50.150:FF:000276">
    <property type="entry name" value="Methyltransferase"/>
    <property type="match status" value="1"/>
</dbReference>
<dbReference type="Pfam" id="PF01555">
    <property type="entry name" value="N6_N4_Mtase"/>
    <property type="match status" value="1"/>
</dbReference>
<dbReference type="GO" id="GO:0009007">
    <property type="term" value="F:site-specific DNA-methyltransferase (adenine-specific) activity"/>
    <property type="evidence" value="ECO:0007669"/>
    <property type="project" value="UniProtKB-EC"/>
</dbReference>
<dbReference type="RefSeq" id="WP_106207465.1">
    <property type="nucleotide sequence ID" value="NZ_PVTD01000012.1"/>
</dbReference>
<evidence type="ECO:0000313" key="12">
    <source>
        <dbReference type="Proteomes" id="UP000239480"/>
    </source>
</evidence>
<reference evidence="11 12" key="1">
    <citation type="submission" date="2018-03" db="EMBL/GenBank/DDBJ databases">
        <title>Genomic Encyclopedia of Archaeal and Bacterial Type Strains, Phase II (KMG-II): from individual species to whole genera.</title>
        <authorList>
            <person name="Goeker M."/>
        </authorList>
    </citation>
    <scope>NUCLEOTIDE SEQUENCE [LARGE SCALE GENOMIC DNA]</scope>
    <source>
        <strain evidence="11 12">DSM 29328</strain>
    </source>
</reference>
<keyword evidence="5" id="KW-0235">DNA replication</keyword>
<evidence type="ECO:0000259" key="9">
    <source>
        <dbReference type="Pfam" id="PF01555"/>
    </source>
</evidence>
<dbReference type="EC" id="2.1.1.-" evidence="8"/>
<evidence type="ECO:0000256" key="2">
    <source>
        <dbReference type="ARBA" id="ARBA00022603"/>
    </source>
</evidence>
<keyword evidence="6" id="KW-0238">DNA-binding</keyword>
<keyword evidence="3" id="KW-0808">Transferase</keyword>
<protein>
    <recommendedName>
        <fullName evidence="8">Methyltransferase</fullName>
        <ecNumber evidence="8">2.1.1.-</ecNumber>
    </recommendedName>
</protein>
<evidence type="ECO:0000313" key="11">
    <source>
        <dbReference type="EMBL" id="PRY20652.1"/>
    </source>
</evidence>
<dbReference type="GO" id="GO:0003677">
    <property type="term" value="F:DNA binding"/>
    <property type="evidence" value="ECO:0007669"/>
    <property type="project" value="UniProtKB-KW"/>
</dbReference>
<evidence type="ECO:0000256" key="4">
    <source>
        <dbReference type="ARBA" id="ARBA00022691"/>
    </source>
</evidence>
<accession>A0A2T0RHP8</accession>
<name>A0A2T0RHP8_9RHOB</name>
<dbReference type="InterPro" id="IPR029063">
    <property type="entry name" value="SAM-dependent_MTases_sf"/>
</dbReference>
<keyword evidence="4" id="KW-0949">S-adenosyl-L-methionine</keyword>
<dbReference type="InterPro" id="IPR040843">
    <property type="entry name" value="RAMA"/>
</dbReference>
<sequence length="371" mass="41552">MTKTTTKVAQKSLPLNTILAGDCIEEMRKLPEASIDLIFADPPYNLQLKGTLHRPDNSLVDAVDDEWDSFSSFGAYDLFTELWLKEARRLLKPNGAIWVIGSYHNIFRVGAKLQDAGFWILNDVVWRKSNPMPNFRGMRLTNAHETMIWAGKSEESKYTFNYEALKALNEGVQMRSDWVLPICNGNERLKDAKGDKAHPTQKPESLLHRVLIGSTNPGDVVLDPFFGTGTTGAVAKMLGRDFIGIEREKDYRTVAEARIANIRRLDSDALKVTTSKRAEPRVPFGQLVERGMLRPGEPLFSMNGRHKAKVRADGTLIANDTKGSIHQVGAALEGAPSCNGWTYWCFKQDGKPVPIDILRQQIRAEMQARPS</sequence>
<feature type="domain" description="RAMA" evidence="10">
    <location>
        <begin position="269"/>
        <end position="367"/>
    </location>
</feature>
<comment type="caution">
    <text evidence="11">The sequence shown here is derived from an EMBL/GenBank/DDBJ whole genome shotgun (WGS) entry which is preliminary data.</text>
</comment>
<comment type="catalytic activity">
    <reaction evidence="7">
        <text>a 2'-deoxyadenosine in DNA + S-adenosyl-L-methionine = an N(6)-methyl-2'-deoxyadenosine in DNA + S-adenosyl-L-homocysteine + H(+)</text>
        <dbReference type="Rhea" id="RHEA:15197"/>
        <dbReference type="Rhea" id="RHEA-COMP:12418"/>
        <dbReference type="Rhea" id="RHEA-COMP:12419"/>
        <dbReference type="ChEBI" id="CHEBI:15378"/>
        <dbReference type="ChEBI" id="CHEBI:57856"/>
        <dbReference type="ChEBI" id="CHEBI:59789"/>
        <dbReference type="ChEBI" id="CHEBI:90615"/>
        <dbReference type="ChEBI" id="CHEBI:90616"/>
        <dbReference type="EC" id="2.1.1.72"/>
    </reaction>
</comment>